<organism evidence="1 2">
    <name type="scientific">Aureobasidium melanogenum</name>
    <name type="common">Aureobasidium pullulans var. melanogenum</name>
    <dbReference type="NCBI Taxonomy" id="46634"/>
    <lineage>
        <taxon>Eukaryota</taxon>
        <taxon>Fungi</taxon>
        <taxon>Dikarya</taxon>
        <taxon>Ascomycota</taxon>
        <taxon>Pezizomycotina</taxon>
        <taxon>Dothideomycetes</taxon>
        <taxon>Dothideomycetidae</taxon>
        <taxon>Dothideales</taxon>
        <taxon>Saccotheciaceae</taxon>
        <taxon>Aureobasidium</taxon>
    </lineage>
</organism>
<dbReference type="EMBL" id="JAHFXS010000001">
    <property type="protein sequence ID" value="KAG9991586.1"/>
    <property type="molecule type" value="Genomic_DNA"/>
</dbReference>
<comment type="caution">
    <text evidence="1">The sequence shown here is derived from an EMBL/GenBank/DDBJ whole genome shotgun (WGS) entry which is preliminary data.</text>
</comment>
<evidence type="ECO:0000313" key="2">
    <source>
        <dbReference type="Proteomes" id="UP000729357"/>
    </source>
</evidence>
<dbReference type="Proteomes" id="UP000729357">
    <property type="component" value="Unassembled WGS sequence"/>
</dbReference>
<protein>
    <submittedName>
        <fullName evidence="1">Uncharacterized protein</fullName>
    </submittedName>
</protein>
<gene>
    <name evidence="1" type="ORF">KCU98_g114</name>
</gene>
<dbReference type="AlphaFoldDB" id="A0A9P8K357"/>
<keyword evidence="2" id="KW-1185">Reference proteome</keyword>
<proteinExistence type="predicted"/>
<name>A0A9P8K357_AURME</name>
<evidence type="ECO:0000313" key="1">
    <source>
        <dbReference type="EMBL" id="KAG9991586.1"/>
    </source>
</evidence>
<accession>A0A9P8K357</accession>
<reference evidence="1" key="2">
    <citation type="submission" date="2021-08" db="EMBL/GenBank/DDBJ databases">
        <authorList>
            <person name="Gostincar C."/>
            <person name="Sun X."/>
            <person name="Song Z."/>
            <person name="Gunde-Cimerman N."/>
        </authorList>
    </citation>
    <scope>NUCLEOTIDE SEQUENCE</scope>
    <source>
        <strain evidence="1">EXF-9298</strain>
    </source>
</reference>
<feature type="non-terminal residue" evidence="1">
    <location>
        <position position="185"/>
    </location>
</feature>
<feature type="non-terminal residue" evidence="1">
    <location>
        <position position="1"/>
    </location>
</feature>
<reference evidence="1" key="1">
    <citation type="journal article" date="2021" name="J Fungi (Basel)">
        <title>Virulence traits and population genomics of the black yeast Aureobasidium melanogenum.</title>
        <authorList>
            <person name="Cernosa A."/>
            <person name="Sun X."/>
            <person name="Gostincar C."/>
            <person name="Fang C."/>
            <person name="Gunde-Cimerman N."/>
            <person name="Song Z."/>
        </authorList>
    </citation>
    <scope>NUCLEOTIDE SEQUENCE</scope>
    <source>
        <strain evidence="1">EXF-9298</strain>
    </source>
</reference>
<sequence>LPAIGGTSSSTDCLGLEDVKSGGRGASSASTAGSSSFLDGISFSLGASVPGSFLTGVGSLVCLLASPSMLLKLDPNRDPPPCLEAGKSSFALPSPWKVEPSLNPPNVGSFEGLSGEESLLSGEAGFPEGLPNWNPVCLAGCPKTDADDLVLSVDCPNRPDVLGLSGVVPNSDEVFGLSDDLRRHW</sequence>